<protein>
    <submittedName>
        <fullName evidence="6">Bile acid:sodium symporter</fullName>
    </submittedName>
</protein>
<feature type="transmembrane region" description="Helical" evidence="5">
    <location>
        <begin position="185"/>
        <end position="205"/>
    </location>
</feature>
<evidence type="ECO:0000256" key="5">
    <source>
        <dbReference type="SAM" id="Phobius"/>
    </source>
</evidence>
<feature type="transmembrane region" description="Helical" evidence="5">
    <location>
        <begin position="50"/>
        <end position="73"/>
    </location>
</feature>
<evidence type="ECO:0000256" key="2">
    <source>
        <dbReference type="ARBA" id="ARBA00022692"/>
    </source>
</evidence>
<comment type="subcellular location">
    <subcellularLocation>
        <location evidence="1">Membrane</location>
        <topology evidence="1">Multi-pass membrane protein</topology>
    </subcellularLocation>
</comment>
<dbReference type="Gene3D" id="1.20.1530.20">
    <property type="match status" value="1"/>
</dbReference>
<dbReference type="InterPro" id="IPR038770">
    <property type="entry name" value="Na+/solute_symporter_sf"/>
</dbReference>
<evidence type="ECO:0000256" key="4">
    <source>
        <dbReference type="ARBA" id="ARBA00023136"/>
    </source>
</evidence>
<keyword evidence="4 5" id="KW-0472">Membrane</keyword>
<feature type="transmembrane region" description="Helical" evidence="5">
    <location>
        <begin position="211"/>
        <end position="234"/>
    </location>
</feature>
<dbReference type="PANTHER" id="PTHR10361">
    <property type="entry name" value="SODIUM-BILE ACID COTRANSPORTER"/>
    <property type="match status" value="1"/>
</dbReference>
<evidence type="ECO:0000313" key="7">
    <source>
        <dbReference type="Proteomes" id="UP001560685"/>
    </source>
</evidence>
<dbReference type="Pfam" id="PF01758">
    <property type="entry name" value="SBF"/>
    <property type="match status" value="1"/>
</dbReference>
<evidence type="ECO:0000256" key="1">
    <source>
        <dbReference type="ARBA" id="ARBA00004141"/>
    </source>
</evidence>
<accession>A0ABV3Z3T6</accession>
<feature type="transmembrane region" description="Helical" evidence="5">
    <location>
        <begin position="110"/>
        <end position="132"/>
    </location>
</feature>
<dbReference type="EMBL" id="JBEHZE010000001">
    <property type="protein sequence ID" value="MEX6633460.1"/>
    <property type="molecule type" value="Genomic_DNA"/>
</dbReference>
<sequence length="306" mass="32183">MDENALDQLTIALDPTAQALLAAAIILMIFAIALGLRTEHFSFLRSDPKLFWGGLAAQIIGLPLLTLLLVTILAPHPSIALGMIVVAACPGGNVSNFMTWGARGDIAYSVSLTAGSSVIATLWTPAAILLWSGLYGPTSVLLDSVAFDRTQFVIQTTLMLAVPLGLGMSGARYLPALAQKIRKPLAMLGGAVLGYVIVTGVISFWPMLVAGWMLILLPVALHNAAAFGLGWSSGRLLGATPARRRTLTFEVGIQNAGLAVVLLLAQLKGLGGAAAIAAAWGVWHFISGGVMISLFRYLDWRKAKAT</sequence>
<feature type="transmembrane region" description="Helical" evidence="5">
    <location>
        <begin position="152"/>
        <end position="173"/>
    </location>
</feature>
<dbReference type="RefSeq" id="WP_369313421.1">
    <property type="nucleotide sequence ID" value="NZ_JBEHZE010000001.1"/>
</dbReference>
<dbReference type="InterPro" id="IPR004710">
    <property type="entry name" value="Bilac:Na_transpt"/>
</dbReference>
<dbReference type="PANTHER" id="PTHR10361:SF28">
    <property type="entry name" value="P3 PROTEIN-RELATED"/>
    <property type="match status" value="1"/>
</dbReference>
<organism evidence="6 7">
    <name type="scientific">Hyphococcus lacteus</name>
    <dbReference type="NCBI Taxonomy" id="3143536"/>
    <lineage>
        <taxon>Bacteria</taxon>
        <taxon>Pseudomonadati</taxon>
        <taxon>Pseudomonadota</taxon>
        <taxon>Alphaproteobacteria</taxon>
        <taxon>Parvularculales</taxon>
        <taxon>Parvularculaceae</taxon>
        <taxon>Hyphococcus</taxon>
    </lineage>
</organism>
<reference evidence="6 7" key="1">
    <citation type="submission" date="2024-05" db="EMBL/GenBank/DDBJ databases">
        <title>Three bacterial strains, DH-69, EH-24, and ECK-19 isolated from coastal sediments.</title>
        <authorList>
            <person name="Ye Y.-Q."/>
            <person name="Du Z.-J."/>
        </authorList>
    </citation>
    <scope>NUCLEOTIDE SEQUENCE [LARGE SCALE GENOMIC DNA]</scope>
    <source>
        <strain evidence="6 7">ECK-19</strain>
    </source>
</reference>
<dbReference type="InterPro" id="IPR002657">
    <property type="entry name" value="BilAc:Na_symport/Acr3"/>
</dbReference>
<comment type="caution">
    <text evidence="6">The sequence shown here is derived from an EMBL/GenBank/DDBJ whole genome shotgun (WGS) entry which is preliminary data.</text>
</comment>
<gene>
    <name evidence="6" type="ORF">ABFZ84_07845</name>
</gene>
<evidence type="ECO:0000313" key="6">
    <source>
        <dbReference type="EMBL" id="MEX6633460.1"/>
    </source>
</evidence>
<keyword evidence="2 5" id="KW-0812">Transmembrane</keyword>
<evidence type="ECO:0000256" key="3">
    <source>
        <dbReference type="ARBA" id="ARBA00022989"/>
    </source>
</evidence>
<feature type="transmembrane region" description="Helical" evidence="5">
    <location>
        <begin position="20"/>
        <end position="38"/>
    </location>
</feature>
<keyword evidence="3 5" id="KW-1133">Transmembrane helix</keyword>
<keyword evidence="7" id="KW-1185">Reference proteome</keyword>
<feature type="transmembrane region" description="Helical" evidence="5">
    <location>
        <begin position="246"/>
        <end position="267"/>
    </location>
</feature>
<feature type="transmembrane region" description="Helical" evidence="5">
    <location>
        <begin position="273"/>
        <end position="298"/>
    </location>
</feature>
<dbReference type="Proteomes" id="UP001560685">
    <property type="component" value="Unassembled WGS sequence"/>
</dbReference>
<name>A0ABV3Z3T6_9PROT</name>
<proteinExistence type="predicted"/>
<feature type="transmembrane region" description="Helical" evidence="5">
    <location>
        <begin position="79"/>
        <end position="98"/>
    </location>
</feature>